<feature type="region of interest" description="Disordered" evidence="12">
    <location>
        <begin position="40"/>
        <end position="71"/>
    </location>
</feature>
<reference evidence="15 16" key="1">
    <citation type="journal article" date="2023" name="Mol. Phylogenet. Evol.">
        <title>Genome-scale phylogeny and comparative genomics of the fungal order Sordariales.</title>
        <authorList>
            <person name="Hensen N."/>
            <person name="Bonometti L."/>
            <person name="Westerberg I."/>
            <person name="Brannstrom I.O."/>
            <person name="Guillou S."/>
            <person name="Cros-Aarteil S."/>
            <person name="Calhoun S."/>
            <person name="Haridas S."/>
            <person name="Kuo A."/>
            <person name="Mondo S."/>
            <person name="Pangilinan J."/>
            <person name="Riley R."/>
            <person name="LaButti K."/>
            <person name="Andreopoulos B."/>
            <person name="Lipzen A."/>
            <person name="Chen C."/>
            <person name="Yan M."/>
            <person name="Daum C."/>
            <person name="Ng V."/>
            <person name="Clum A."/>
            <person name="Steindorff A."/>
            <person name="Ohm R.A."/>
            <person name="Martin F."/>
            <person name="Silar P."/>
            <person name="Natvig D.O."/>
            <person name="Lalanne C."/>
            <person name="Gautier V."/>
            <person name="Ament-Velasquez S.L."/>
            <person name="Kruys A."/>
            <person name="Hutchinson M.I."/>
            <person name="Powell A.J."/>
            <person name="Barry K."/>
            <person name="Miller A.N."/>
            <person name="Grigoriev I.V."/>
            <person name="Debuchy R."/>
            <person name="Gladieux P."/>
            <person name="Hiltunen Thoren M."/>
            <person name="Johannesson H."/>
        </authorList>
    </citation>
    <scope>NUCLEOTIDE SEQUENCE [LARGE SCALE GENOMIC DNA]</scope>
    <source>
        <strain evidence="15 16">FGSC 10403</strain>
    </source>
</reference>
<evidence type="ECO:0000256" key="2">
    <source>
        <dbReference type="ARBA" id="ARBA00007894"/>
    </source>
</evidence>
<proteinExistence type="inferred from homology"/>
<dbReference type="InterPro" id="IPR045462">
    <property type="entry name" value="aa-tRNA-synth_I_cd-bd"/>
</dbReference>
<comment type="caution">
    <text evidence="15">The sequence shown here is derived from an EMBL/GenBank/DDBJ whole genome shotgun (WGS) entry which is preliminary data.</text>
</comment>
<comment type="similarity">
    <text evidence="2">Belongs to the class-I aminoacyl-tRNA synthetase family. Glutamate--tRNA ligase type 1 subfamily.</text>
</comment>
<dbReference type="GO" id="GO:0004818">
    <property type="term" value="F:glutamate-tRNA ligase activity"/>
    <property type="evidence" value="ECO:0007669"/>
    <property type="project" value="UniProtKB-EC"/>
</dbReference>
<dbReference type="InterPro" id="IPR000924">
    <property type="entry name" value="Glu/Gln-tRNA-synth"/>
</dbReference>
<dbReference type="SUPFAM" id="SSF48163">
    <property type="entry name" value="An anticodon-binding domain of class I aminoacyl-tRNA synthetases"/>
    <property type="match status" value="1"/>
</dbReference>
<dbReference type="EC" id="6.1.1.17" evidence="3"/>
<evidence type="ECO:0000259" key="13">
    <source>
        <dbReference type="Pfam" id="PF00749"/>
    </source>
</evidence>
<dbReference type="GO" id="GO:0000049">
    <property type="term" value="F:tRNA binding"/>
    <property type="evidence" value="ECO:0007669"/>
    <property type="project" value="InterPro"/>
</dbReference>
<dbReference type="EMBL" id="JAULSX010000003">
    <property type="protein sequence ID" value="KAK3495074.1"/>
    <property type="molecule type" value="Genomic_DNA"/>
</dbReference>
<evidence type="ECO:0000256" key="7">
    <source>
        <dbReference type="ARBA" id="ARBA00022917"/>
    </source>
</evidence>
<keyword evidence="16" id="KW-1185">Reference proteome</keyword>
<dbReference type="PANTHER" id="PTHR43311">
    <property type="entry name" value="GLUTAMATE--TRNA LIGASE"/>
    <property type="match status" value="1"/>
</dbReference>
<evidence type="ECO:0000256" key="10">
    <source>
        <dbReference type="ARBA" id="ARBA00072917"/>
    </source>
</evidence>
<evidence type="ECO:0000313" key="15">
    <source>
        <dbReference type="EMBL" id="KAK3495074.1"/>
    </source>
</evidence>
<dbReference type="GO" id="GO:0005739">
    <property type="term" value="C:mitochondrion"/>
    <property type="evidence" value="ECO:0007669"/>
    <property type="project" value="UniProtKB-SubCell"/>
</dbReference>
<dbReference type="SUPFAM" id="SSF52374">
    <property type="entry name" value="Nucleotidylyl transferase"/>
    <property type="match status" value="1"/>
</dbReference>
<dbReference type="InterPro" id="IPR014729">
    <property type="entry name" value="Rossmann-like_a/b/a_fold"/>
</dbReference>
<feature type="domain" description="Glutamyl/glutaminyl-tRNA synthetase class Ib catalytic" evidence="13">
    <location>
        <begin position="73"/>
        <end position="370"/>
    </location>
</feature>
<dbReference type="GO" id="GO:0005524">
    <property type="term" value="F:ATP binding"/>
    <property type="evidence" value="ECO:0007669"/>
    <property type="project" value="UniProtKB-KW"/>
</dbReference>
<dbReference type="Proteomes" id="UP001285908">
    <property type="component" value="Unassembled WGS sequence"/>
</dbReference>
<dbReference type="InterPro" id="IPR049940">
    <property type="entry name" value="GluQ/Sye"/>
</dbReference>
<organism evidence="15 16">
    <name type="scientific">Neurospora hispaniola</name>
    <dbReference type="NCBI Taxonomy" id="588809"/>
    <lineage>
        <taxon>Eukaryota</taxon>
        <taxon>Fungi</taxon>
        <taxon>Dikarya</taxon>
        <taxon>Ascomycota</taxon>
        <taxon>Pezizomycotina</taxon>
        <taxon>Sordariomycetes</taxon>
        <taxon>Sordariomycetidae</taxon>
        <taxon>Sordariales</taxon>
        <taxon>Sordariaceae</taxon>
        <taxon>Neurospora</taxon>
    </lineage>
</organism>
<dbReference type="FunFam" id="3.40.50.620:FF:000045">
    <property type="entry name" value="Glutamate--tRNA ligase, mitochondrial"/>
    <property type="match status" value="1"/>
</dbReference>
<accession>A0AAJ0MT59</accession>
<evidence type="ECO:0000256" key="5">
    <source>
        <dbReference type="ARBA" id="ARBA00022741"/>
    </source>
</evidence>
<keyword evidence="5 11" id="KW-0547">Nucleotide-binding</keyword>
<evidence type="ECO:0000256" key="6">
    <source>
        <dbReference type="ARBA" id="ARBA00022840"/>
    </source>
</evidence>
<dbReference type="GO" id="GO:0008270">
    <property type="term" value="F:zinc ion binding"/>
    <property type="evidence" value="ECO:0007669"/>
    <property type="project" value="InterPro"/>
</dbReference>
<comment type="subcellular location">
    <subcellularLocation>
        <location evidence="1">Mitochondrion</location>
    </subcellularLocation>
</comment>
<dbReference type="PRINTS" id="PR00987">
    <property type="entry name" value="TRNASYNTHGLU"/>
</dbReference>
<name>A0AAJ0MT59_9PEZI</name>
<evidence type="ECO:0000256" key="8">
    <source>
        <dbReference type="ARBA" id="ARBA00023146"/>
    </source>
</evidence>
<gene>
    <name evidence="15" type="ORF">B0T23DRAFT_125014</name>
</gene>
<evidence type="ECO:0000259" key="14">
    <source>
        <dbReference type="Pfam" id="PF19269"/>
    </source>
</evidence>
<dbReference type="NCBIfam" id="TIGR00464">
    <property type="entry name" value="gltX_bact"/>
    <property type="match status" value="1"/>
</dbReference>
<keyword evidence="8 11" id="KW-0030">Aminoacyl-tRNA synthetase</keyword>
<dbReference type="Pfam" id="PF19269">
    <property type="entry name" value="Anticodon_2"/>
    <property type="match status" value="1"/>
</dbReference>
<evidence type="ECO:0000313" key="16">
    <source>
        <dbReference type="Proteomes" id="UP001285908"/>
    </source>
</evidence>
<evidence type="ECO:0000256" key="12">
    <source>
        <dbReference type="SAM" id="MobiDB-lite"/>
    </source>
</evidence>
<sequence>MRGIGLLLRRPGCPSLASVSSLSSRRLWFSSTRSTLCPHQTQVTQQQQGEGVLKGSKKRQAEDKWKLPDSPCRTRFAPSPTGYLHLGSLRTALFNYLLAKATGGQFILRIEDTDQTRLVHDAEQRLFDDLRWAGLSWDEGPDVQGPYGPYRQSERLSLYDEHANQLIREGKAYRCFCSPEDLERHKQAAHESGESTAYPGTCRNVSLEESDDRAAKGEKYAVRFKSSDKPIIIEDILYTRYRKREPEEDFIIRKRDGFPTYHFANIVDDRAMKITHVIRGAEWLISTPKHVELYNAFGWEPPKFAHVGLLVDKERQKLSKRHKGVDMSWYKDNQIPPEALLNFAVLLGWSQKSGEPDFMTLQDMVDRFSFKFSKGDIVVSFDKLPYLHEKHFEHLLRQEPPNLPRLQSYLINPIRDMITAVEDARAETPKGALEETTVHNIPLPSLASPVPQTQESPASAQDYILRALRTAKSIKPDLELFLSQNRYAFWTIPPSVLSKNFDETPSLQHAKLDGEEASPSVVMRFIVEQLSDIVSSKGEEGSPEEKKAEVEEWMAERIKLVVDATVKAVSVSDPETGEPIKGAGGYKFLRWALLAGDHGPGLVSVMELLGRKETMKRLITSYKVALEKEKAENGESGSGTMDAVATGLGLALFDLF</sequence>
<evidence type="ECO:0000256" key="4">
    <source>
        <dbReference type="ARBA" id="ARBA00022598"/>
    </source>
</evidence>
<dbReference type="HAMAP" id="MF_00022">
    <property type="entry name" value="Glu_tRNA_synth_type1"/>
    <property type="match status" value="1"/>
</dbReference>
<dbReference type="InterPro" id="IPR033910">
    <property type="entry name" value="GluRS_core"/>
</dbReference>
<dbReference type="InterPro" id="IPR004527">
    <property type="entry name" value="Glu-tRNA-ligase_bac/mito"/>
</dbReference>
<dbReference type="CDD" id="cd00808">
    <property type="entry name" value="GluRS_core"/>
    <property type="match status" value="1"/>
</dbReference>
<dbReference type="PANTHER" id="PTHR43311:SF2">
    <property type="entry name" value="GLUTAMATE--TRNA LIGASE, MITOCHONDRIAL-RELATED"/>
    <property type="match status" value="1"/>
</dbReference>
<evidence type="ECO:0000256" key="3">
    <source>
        <dbReference type="ARBA" id="ARBA00012835"/>
    </source>
</evidence>
<dbReference type="InterPro" id="IPR020751">
    <property type="entry name" value="aa-tRNA-synth_I_codon-bd_sub2"/>
</dbReference>
<evidence type="ECO:0000256" key="1">
    <source>
        <dbReference type="ARBA" id="ARBA00004173"/>
    </source>
</evidence>
<dbReference type="RefSeq" id="XP_062694503.1">
    <property type="nucleotide sequence ID" value="XM_062832100.1"/>
</dbReference>
<dbReference type="GO" id="GO:0006424">
    <property type="term" value="P:glutamyl-tRNA aminoacylation"/>
    <property type="evidence" value="ECO:0007669"/>
    <property type="project" value="InterPro"/>
</dbReference>
<dbReference type="Gene3D" id="1.10.10.350">
    <property type="match status" value="1"/>
</dbReference>
<keyword evidence="6 11" id="KW-0067">ATP-binding</keyword>
<protein>
    <recommendedName>
        <fullName evidence="10">Glutamate--tRNA ligase, mitochondrial</fullName>
        <ecNumber evidence="3">6.1.1.17</ecNumber>
    </recommendedName>
    <alternativeName>
        <fullName evidence="9">Glutamyl-tRNA synthetase</fullName>
    </alternativeName>
</protein>
<dbReference type="Pfam" id="PF00749">
    <property type="entry name" value="tRNA-synt_1c"/>
    <property type="match status" value="1"/>
</dbReference>
<dbReference type="InterPro" id="IPR008925">
    <property type="entry name" value="aa_tRNA-synth_I_cd-bd_sf"/>
</dbReference>
<dbReference type="Gene3D" id="3.40.50.620">
    <property type="entry name" value="HUPs"/>
    <property type="match status" value="1"/>
</dbReference>
<evidence type="ECO:0000256" key="11">
    <source>
        <dbReference type="RuleBase" id="RU363037"/>
    </source>
</evidence>
<dbReference type="GeneID" id="87869722"/>
<dbReference type="InterPro" id="IPR020058">
    <property type="entry name" value="Glu/Gln-tRNA-synth_Ib_cat-dom"/>
</dbReference>
<keyword evidence="7 11" id="KW-0648">Protein biosynthesis</keyword>
<dbReference type="AlphaFoldDB" id="A0AAJ0MT59"/>
<evidence type="ECO:0000256" key="9">
    <source>
        <dbReference type="ARBA" id="ARBA00030865"/>
    </source>
</evidence>
<keyword evidence="4 11" id="KW-0436">Ligase</keyword>
<feature type="domain" description="Aminoacyl-tRNA synthetase class I anticodon-binding" evidence="14">
    <location>
        <begin position="580"/>
        <end position="618"/>
    </location>
</feature>